<dbReference type="NCBIfam" id="TIGR02174">
    <property type="entry name" value="CXXU_selWTH"/>
    <property type="match status" value="1"/>
</dbReference>
<feature type="region of interest" description="Disordered" evidence="2">
    <location>
        <begin position="1"/>
        <end position="54"/>
    </location>
</feature>
<evidence type="ECO:0008006" key="5">
    <source>
        <dbReference type="Google" id="ProtNLM"/>
    </source>
</evidence>
<name>A0AAW0GZR5_9APHY</name>
<evidence type="ECO:0000256" key="1">
    <source>
        <dbReference type="ARBA" id="ARBA00023284"/>
    </source>
</evidence>
<dbReference type="SUPFAM" id="SSF52833">
    <property type="entry name" value="Thioredoxin-like"/>
    <property type="match status" value="1"/>
</dbReference>
<dbReference type="InterPro" id="IPR011893">
    <property type="entry name" value="Selenoprotein_Rdx-typ"/>
</dbReference>
<dbReference type="PANTHER" id="PTHR36417">
    <property type="entry name" value="SELENOPROTEIN DOMAIN PROTEIN (AFU_ORTHOLOGUE AFUA_1G05220)"/>
    <property type="match status" value="1"/>
</dbReference>
<gene>
    <name evidence="3" type="ORF">QCA50_000307</name>
</gene>
<sequence length="178" mass="19714">MADPSDTTTCTDCAPPVPTIADDTTLLSPKSAASPFPGGSSPTSQRSPSMRMRKLAEELEEPEHPLDPTTFKAPAPLPAPCVTVEFCDRCRWLHRASWVSTELFLTFPSPALKAVTLIPLNAEETAGRFRVWLYVHGSEPILVWDRKVEGGFPELKVLKQRIRDKIQPEKSLGHSDKH</sequence>
<dbReference type="PANTHER" id="PTHR36417:SF2">
    <property type="entry name" value="SELENOPROTEIN DOMAIN PROTEIN (AFU_ORTHOLOGUE AFUA_1G05220)"/>
    <property type="match status" value="1"/>
</dbReference>
<evidence type="ECO:0000256" key="2">
    <source>
        <dbReference type="SAM" id="MobiDB-lite"/>
    </source>
</evidence>
<feature type="compositionally biased region" description="Polar residues" evidence="2">
    <location>
        <begin position="1"/>
        <end position="11"/>
    </location>
</feature>
<comment type="caution">
    <text evidence="3">The sequence shown here is derived from an EMBL/GenBank/DDBJ whole genome shotgun (WGS) entry which is preliminary data.</text>
</comment>
<keyword evidence="4" id="KW-1185">Reference proteome</keyword>
<dbReference type="Gene3D" id="3.40.30.10">
    <property type="entry name" value="Glutaredoxin"/>
    <property type="match status" value="1"/>
</dbReference>
<dbReference type="InterPro" id="IPR036249">
    <property type="entry name" value="Thioredoxin-like_sf"/>
</dbReference>
<feature type="compositionally biased region" description="Low complexity" evidence="2">
    <location>
        <begin position="28"/>
        <end position="44"/>
    </location>
</feature>
<evidence type="ECO:0000313" key="3">
    <source>
        <dbReference type="EMBL" id="KAK7695671.1"/>
    </source>
</evidence>
<dbReference type="EMBL" id="JASBNA010000001">
    <property type="protein sequence ID" value="KAK7695671.1"/>
    <property type="molecule type" value="Genomic_DNA"/>
</dbReference>
<proteinExistence type="predicted"/>
<dbReference type="Proteomes" id="UP001385951">
    <property type="component" value="Unassembled WGS sequence"/>
</dbReference>
<accession>A0AAW0GZR5</accession>
<reference evidence="3 4" key="1">
    <citation type="submission" date="2022-09" db="EMBL/GenBank/DDBJ databases">
        <authorList>
            <person name="Palmer J.M."/>
        </authorList>
    </citation>
    <scope>NUCLEOTIDE SEQUENCE [LARGE SCALE GENOMIC DNA]</scope>
    <source>
        <strain evidence="3 4">DSM 7382</strain>
    </source>
</reference>
<evidence type="ECO:0000313" key="4">
    <source>
        <dbReference type="Proteomes" id="UP001385951"/>
    </source>
</evidence>
<dbReference type="AlphaFoldDB" id="A0AAW0GZR5"/>
<dbReference type="Pfam" id="PF10262">
    <property type="entry name" value="Rdx"/>
    <property type="match status" value="1"/>
</dbReference>
<organism evidence="3 4">
    <name type="scientific">Cerrena zonata</name>
    <dbReference type="NCBI Taxonomy" id="2478898"/>
    <lineage>
        <taxon>Eukaryota</taxon>
        <taxon>Fungi</taxon>
        <taxon>Dikarya</taxon>
        <taxon>Basidiomycota</taxon>
        <taxon>Agaricomycotina</taxon>
        <taxon>Agaricomycetes</taxon>
        <taxon>Polyporales</taxon>
        <taxon>Cerrenaceae</taxon>
        <taxon>Cerrena</taxon>
    </lineage>
</organism>
<protein>
    <recommendedName>
        <fullName evidence="5">Rdx family-domain-containing protein</fullName>
    </recommendedName>
</protein>
<keyword evidence="1" id="KW-0676">Redox-active center</keyword>